<name>A0A0P7IWE1_9RHOB</name>
<evidence type="ECO:0000256" key="1">
    <source>
        <dbReference type="SAM" id="MobiDB-lite"/>
    </source>
</evidence>
<feature type="compositionally biased region" description="Basic and acidic residues" evidence="1">
    <location>
        <begin position="71"/>
        <end position="80"/>
    </location>
</feature>
<organism evidence="2 3">
    <name type="scientific">Aliiroseovarius crassostreae</name>
    <dbReference type="NCBI Taxonomy" id="154981"/>
    <lineage>
        <taxon>Bacteria</taxon>
        <taxon>Pseudomonadati</taxon>
        <taxon>Pseudomonadota</taxon>
        <taxon>Alphaproteobacteria</taxon>
        <taxon>Rhodobacterales</taxon>
        <taxon>Paracoccaceae</taxon>
        <taxon>Aliiroseovarius</taxon>
    </lineage>
</organism>
<comment type="caution">
    <text evidence="2">The sequence shown here is derived from an EMBL/GenBank/DDBJ whole genome shotgun (WGS) entry which is preliminary data.</text>
</comment>
<dbReference type="Proteomes" id="UP000050471">
    <property type="component" value="Unassembled WGS sequence"/>
</dbReference>
<proteinExistence type="predicted"/>
<keyword evidence="3" id="KW-1185">Reference proteome</keyword>
<feature type="region of interest" description="Disordered" evidence="1">
    <location>
        <begin position="390"/>
        <end position="413"/>
    </location>
</feature>
<reference evidence="2 3" key="1">
    <citation type="submission" date="2015-09" db="EMBL/GenBank/DDBJ databases">
        <title>Draft genome sequence of Aliiroseovarius crassostreae CV919-312TSm, the causative agent of Roseovarius Oyster Disease (formerly Juvenile Oyster Disease).</title>
        <authorList>
            <person name="Kessner L."/>
            <person name="Spinard E."/>
            <person name="Nelson D."/>
        </authorList>
    </citation>
    <scope>NUCLEOTIDE SEQUENCE [LARGE SCALE GENOMIC DNA]</scope>
    <source>
        <strain evidence="2 3">CV919-312</strain>
    </source>
</reference>
<protein>
    <submittedName>
        <fullName evidence="2">Uncharacterized protein</fullName>
    </submittedName>
</protein>
<feature type="region of interest" description="Disordered" evidence="1">
    <location>
        <begin position="71"/>
        <end position="98"/>
    </location>
</feature>
<feature type="compositionally biased region" description="Basic and acidic residues" evidence="1">
    <location>
        <begin position="390"/>
        <end position="402"/>
    </location>
</feature>
<dbReference type="EMBL" id="LKBA01000008">
    <property type="protein sequence ID" value="KPN62933.1"/>
    <property type="molecule type" value="Genomic_DNA"/>
</dbReference>
<dbReference type="RefSeq" id="WP_055190845.1">
    <property type="nucleotide sequence ID" value="NZ_LKBA01000008.1"/>
</dbReference>
<sequence>MAFKLQAGNGKPRQNNQVGHVAMQVDEFDVEKNAVHGHDINTGESVTVRFPSSPKEFAALFVYDKDKFDTDEKRENEARRQMRKQPSAESMAEKSKPGSIVQMQNVVKNRNDELVARWGKAVTTSPENQAGFTALVEVRKPYNDNETNPRRSANIVFVEDSFVPGEANLDKLESLLSNNRDGSLPFAFDAKSGVTVAVSTEEEAKGFRLMTGWDDEAREPINGLRENILRQPYDFREANAQTLLAAKVGIPFENLQAPEKADDGYNPEYLASLYDAILDSNADVSVGPTLQGNLMQYVREDVMDSEQREKIGKGSRLSDRGYFPAHIGVEKGGQIPDTNKTYTAGIRQILPTERFLTKTTDDRFMAVYVSEVAARISDVALTKQEAELEAAKKMQNEQERSRTAGQEFGQPAM</sequence>
<evidence type="ECO:0000313" key="2">
    <source>
        <dbReference type="EMBL" id="KPN62933.1"/>
    </source>
</evidence>
<accession>A0A0P7IWE1</accession>
<dbReference type="AlphaFoldDB" id="A0A0P7IWE1"/>
<gene>
    <name evidence="2" type="ORF">AKJ29_01955</name>
</gene>
<evidence type="ECO:0000313" key="3">
    <source>
        <dbReference type="Proteomes" id="UP000050471"/>
    </source>
</evidence>